<proteinExistence type="predicted"/>
<accession>A0A076G8I0</accession>
<gene>
    <name evidence="1" type="primary">20</name>
    <name evidence="1" type="ORF">PBI_YUNGJAMAL_20</name>
</gene>
<evidence type="ECO:0000313" key="2">
    <source>
        <dbReference type="Proteomes" id="UP000028668"/>
    </source>
</evidence>
<name>A0A076G8I0_BPMCO</name>
<sequence length="76" mass="8202">MKIIKGFKVGRRKTVEPKDVIQSELDKAYALHPAYLMAGSVVNALAEAGFRIISEDELSAEIAAAHEAGFEEGSIL</sequence>
<evidence type="ECO:0000313" key="1">
    <source>
        <dbReference type="EMBL" id="AII28259.1"/>
    </source>
</evidence>
<protein>
    <submittedName>
        <fullName evidence="1">Uncharacterized protein</fullName>
    </submittedName>
</protein>
<dbReference type="Proteomes" id="UP000028668">
    <property type="component" value="Segment"/>
</dbReference>
<organism evidence="1 2">
    <name type="scientific">Mycobacterium phage YungJamal</name>
    <dbReference type="NCBI Taxonomy" id="1505226"/>
    <lineage>
        <taxon>Viruses</taxon>
        <taxon>Duplodnaviria</taxon>
        <taxon>Heunggongvirae</taxon>
        <taxon>Uroviricota</taxon>
        <taxon>Caudoviricetes</taxon>
        <taxon>Corndogvirus</taxon>
        <taxon>Mycobacterium phage Corndog</taxon>
    </lineage>
</organism>
<reference evidence="1" key="1">
    <citation type="submission" date="2014-05" db="EMBL/GenBank/DDBJ databases">
        <authorList>
            <person name="Pacey E."/>
            <person name="Bowman C.A."/>
            <person name="Russell D.A."/>
            <person name="Pope W.H."/>
            <person name="Jacobs-Sera D."/>
            <person name="Hendrix R.W."/>
            <person name="Hatfull G.F."/>
        </authorList>
    </citation>
    <scope>NUCLEOTIDE SEQUENCE [LARGE SCALE GENOMIC DNA]</scope>
</reference>
<dbReference type="EMBL" id="KJ829260">
    <property type="protein sequence ID" value="AII28259.1"/>
    <property type="molecule type" value="Genomic_DNA"/>
</dbReference>